<accession>A0A383U468</accession>
<dbReference type="AlphaFoldDB" id="A0A383U468"/>
<evidence type="ECO:0000313" key="4">
    <source>
        <dbReference type="Proteomes" id="UP000262142"/>
    </source>
</evidence>
<dbReference type="OrthoDB" id="1264018at2"/>
<gene>
    <name evidence="2" type="ORF">SAMEA104719789_00630</name>
    <name evidence="3" type="ORF">SAMEA104719789_01783</name>
</gene>
<dbReference type="Pfam" id="PF03703">
    <property type="entry name" value="bPH_2"/>
    <property type="match status" value="1"/>
</dbReference>
<keyword evidence="4" id="KW-1185">Reference proteome</keyword>
<dbReference type="InterPro" id="IPR005182">
    <property type="entry name" value="YdbS-like_PH"/>
</dbReference>
<organism evidence="3 4">
    <name type="scientific">Candidatus Ornithobacterium hominis</name>
    <dbReference type="NCBI Taxonomy" id="2497989"/>
    <lineage>
        <taxon>Bacteria</taxon>
        <taxon>Pseudomonadati</taxon>
        <taxon>Bacteroidota</taxon>
        <taxon>Flavobacteriia</taxon>
        <taxon>Flavobacteriales</taxon>
        <taxon>Weeksellaceae</taxon>
        <taxon>Ornithobacterium</taxon>
    </lineage>
</organism>
<proteinExistence type="predicted"/>
<dbReference type="EMBL" id="UNSC01000012">
    <property type="protein sequence ID" value="SZD74357.1"/>
    <property type="molecule type" value="Genomic_DNA"/>
</dbReference>
<evidence type="ECO:0000259" key="1">
    <source>
        <dbReference type="Pfam" id="PF03703"/>
    </source>
</evidence>
<evidence type="ECO:0000313" key="2">
    <source>
        <dbReference type="EMBL" id="SZD71580.1"/>
    </source>
</evidence>
<name>A0A383U468_9FLAO</name>
<reference evidence="3 4" key="1">
    <citation type="submission" date="2018-09" db="EMBL/GenBank/DDBJ databases">
        <authorList>
            <consortium name="Pathogen Informatics"/>
        </authorList>
    </citation>
    <scope>NUCLEOTIDE SEQUENCE [LARGE SCALE GENOMIC DNA]</scope>
    <source>
        <strain evidence="3 4">OH-22767</strain>
    </source>
</reference>
<sequence length="76" mass="8576">MLKNSLTLRSGVVAQEVNDILLSKYEGFHLHQSAMGKWLGYGIFRVTTGGAYQSYKIKDPMGLRNTVMNQINEINK</sequence>
<dbReference type="Proteomes" id="UP000262142">
    <property type="component" value="Unassembled WGS sequence"/>
</dbReference>
<dbReference type="RefSeq" id="WP_133297997.1">
    <property type="nucleotide sequence ID" value="NZ_UNSC01000002.1"/>
</dbReference>
<dbReference type="EMBL" id="UNSC01000002">
    <property type="protein sequence ID" value="SZD71580.1"/>
    <property type="molecule type" value="Genomic_DNA"/>
</dbReference>
<evidence type="ECO:0000313" key="3">
    <source>
        <dbReference type="EMBL" id="SZD74357.1"/>
    </source>
</evidence>
<protein>
    <recommendedName>
        <fullName evidence="1">YdbS-like PH domain-containing protein</fullName>
    </recommendedName>
</protein>
<feature type="domain" description="YdbS-like PH" evidence="1">
    <location>
        <begin position="4"/>
        <end position="51"/>
    </location>
</feature>